<feature type="domain" description="Fibronectin type-III" evidence="7">
    <location>
        <begin position="465"/>
        <end position="560"/>
    </location>
</feature>
<dbReference type="AlphaFoldDB" id="A0A8C4E4Y5"/>
<keyword evidence="6" id="KW-0472">Membrane</keyword>
<evidence type="ECO:0000256" key="5">
    <source>
        <dbReference type="ARBA" id="ARBA00023180"/>
    </source>
</evidence>
<dbReference type="InterPro" id="IPR003961">
    <property type="entry name" value="FN3_dom"/>
</dbReference>
<keyword evidence="4" id="KW-0675">Receptor</keyword>
<dbReference type="GO" id="GO:0009897">
    <property type="term" value="C:external side of plasma membrane"/>
    <property type="evidence" value="ECO:0007669"/>
    <property type="project" value="TreeGrafter"/>
</dbReference>
<dbReference type="Proteomes" id="UP000694389">
    <property type="component" value="Unassembled WGS sequence"/>
</dbReference>
<evidence type="ECO:0000313" key="8">
    <source>
        <dbReference type="Ensembl" id="ENSDLAP00005012530.2"/>
    </source>
</evidence>
<proteinExistence type="predicted"/>
<dbReference type="PANTHER" id="PTHR23036:SF193">
    <property type="entry name" value="INTERLEUKIN-6 RECEPTOR SUBUNIT BETA-LIKE"/>
    <property type="match status" value="1"/>
</dbReference>
<dbReference type="PANTHER" id="PTHR23036">
    <property type="entry name" value="CYTOKINE RECEPTOR"/>
    <property type="match status" value="1"/>
</dbReference>
<evidence type="ECO:0000259" key="7">
    <source>
        <dbReference type="PROSITE" id="PS50853"/>
    </source>
</evidence>
<evidence type="ECO:0000256" key="1">
    <source>
        <dbReference type="ARBA" id="ARBA00022729"/>
    </source>
</evidence>
<dbReference type="Ensembl" id="ENSDLAT00005013686.2">
    <property type="protein sequence ID" value="ENSDLAP00005012530.2"/>
    <property type="gene ID" value="ENSDLAG00005006395.2"/>
</dbReference>
<dbReference type="CDD" id="cd00063">
    <property type="entry name" value="FN3"/>
    <property type="match status" value="2"/>
</dbReference>
<accession>A0A8C4E4Y5</accession>
<dbReference type="Gene3D" id="2.60.40.10">
    <property type="entry name" value="Immunoglobulins"/>
    <property type="match status" value="2"/>
</dbReference>
<dbReference type="InterPro" id="IPR013783">
    <property type="entry name" value="Ig-like_fold"/>
</dbReference>
<reference evidence="8" key="1">
    <citation type="submission" date="2025-08" db="UniProtKB">
        <authorList>
            <consortium name="Ensembl"/>
        </authorList>
    </citation>
    <scope>IDENTIFICATION</scope>
</reference>
<reference evidence="8" key="2">
    <citation type="submission" date="2025-09" db="UniProtKB">
        <authorList>
            <consortium name="Ensembl"/>
        </authorList>
    </citation>
    <scope>IDENTIFICATION</scope>
</reference>
<keyword evidence="9" id="KW-1185">Reference proteome</keyword>
<dbReference type="SUPFAM" id="SSF49265">
    <property type="entry name" value="Fibronectin type III"/>
    <property type="match status" value="3"/>
</dbReference>
<dbReference type="GO" id="GO:0019955">
    <property type="term" value="F:cytokine binding"/>
    <property type="evidence" value="ECO:0007669"/>
    <property type="project" value="TreeGrafter"/>
</dbReference>
<protein>
    <recommendedName>
        <fullName evidence="7">Fibronectin type-III domain-containing protein</fullName>
    </recommendedName>
</protein>
<evidence type="ECO:0000313" key="9">
    <source>
        <dbReference type="Proteomes" id="UP000694389"/>
    </source>
</evidence>
<dbReference type="Pfam" id="PF00041">
    <property type="entry name" value="fn3"/>
    <property type="match status" value="1"/>
</dbReference>
<evidence type="ECO:0000256" key="2">
    <source>
        <dbReference type="ARBA" id="ARBA00022737"/>
    </source>
</evidence>
<organism evidence="8 9">
    <name type="scientific">Dicentrarchus labrax</name>
    <name type="common">European seabass</name>
    <name type="synonym">Morone labrax</name>
    <dbReference type="NCBI Taxonomy" id="13489"/>
    <lineage>
        <taxon>Eukaryota</taxon>
        <taxon>Metazoa</taxon>
        <taxon>Chordata</taxon>
        <taxon>Craniata</taxon>
        <taxon>Vertebrata</taxon>
        <taxon>Euteleostomi</taxon>
        <taxon>Actinopterygii</taxon>
        <taxon>Neopterygii</taxon>
        <taxon>Teleostei</taxon>
        <taxon>Neoteleostei</taxon>
        <taxon>Acanthomorphata</taxon>
        <taxon>Eupercaria</taxon>
        <taxon>Moronidae</taxon>
        <taxon>Dicentrarchus</taxon>
    </lineage>
</organism>
<dbReference type="OrthoDB" id="5968456at2759"/>
<name>A0A8C4E4Y5_DICLA</name>
<evidence type="ECO:0000256" key="6">
    <source>
        <dbReference type="SAM" id="Phobius"/>
    </source>
</evidence>
<dbReference type="RefSeq" id="XP_051268113.1">
    <property type="nucleotide sequence ID" value="XM_051412153.1"/>
</dbReference>
<keyword evidence="5" id="KW-0325">Glycoprotein</keyword>
<dbReference type="GeneTree" id="ENSGT00940000167247"/>
<keyword evidence="2" id="KW-0677">Repeat</keyword>
<gene>
    <name evidence="8" type="primary">LOC127370251</name>
</gene>
<dbReference type="GeneID" id="127370251"/>
<dbReference type="InterPro" id="IPR036116">
    <property type="entry name" value="FN3_sf"/>
</dbReference>
<evidence type="ECO:0000256" key="4">
    <source>
        <dbReference type="ARBA" id="ARBA00023170"/>
    </source>
</evidence>
<dbReference type="GO" id="GO:0004896">
    <property type="term" value="F:cytokine receptor activity"/>
    <property type="evidence" value="ECO:0007669"/>
    <property type="project" value="TreeGrafter"/>
</dbReference>
<keyword evidence="1" id="KW-0732">Signal</keyword>
<dbReference type="GO" id="GO:0043235">
    <property type="term" value="C:receptor complex"/>
    <property type="evidence" value="ECO:0007669"/>
    <property type="project" value="TreeGrafter"/>
</dbReference>
<evidence type="ECO:0000256" key="3">
    <source>
        <dbReference type="ARBA" id="ARBA00023157"/>
    </source>
</evidence>
<keyword evidence="6" id="KW-1133">Transmembrane helix</keyword>
<dbReference type="OMA" id="SIWIAVN"/>
<dbReference type="InterPro" id="IPR050379">
    <property type="entry name" value="Type-I_Cytokine_Rcpt"/>
</dbReference>
<keyword evidence="3" id="KW-1015">Disulfide bond</keyword>
<feature type="domain" description="Fibronectin type-III" evidence="7">
    <location>
        <begin position="164"/>
        <end position="262"/>
    </location>
</feature>
<dbReference type="SMART" id="SM00060">
    <property type="entry name" value="FN3"/>
    <property type="match status" value="4"/>
</dbReference>
<sequence>MVGSRSLLNLLNCKTLKCSSYASHLYVFILGLILAYATTFSYHVQAYSVNCKTMNFSSKYEHCGIHSDGVRDLHCFGKYNSRGKQNCVWKPGNHATKKTYTLIIQQPTKKYCKARSNITETSNYIFFYDKHNMTVEVFENSESTNCTKAVFRGSPKTYTLRCGPPNNVKFSRHSGRLTVTVTWPQEDIKFIKYYSVRYKALGSLSWNKPPVQSQNGEHCTVDNLNSSLVYTVQIQCVTNEKCTQCVWSEPYTVPSELTTQPVIVNLHDTDIAENKGHRLLSLTWKYPAKEVHDGYNLTIRKASGEGPCDWKKTTHTEIRLILSYSSYHLNISAVNNASTSPVVGRIIPRREDGPSMGAGKLNVTVHSNSSFTIYWEVNLIRTYVCYSVEWMKKGHKAAYISFYEDKNNYRTISSLPEPLEPYKRYSITLHTRPNKDTCNMKHINNSESTYGNKQFYFIEGSPISAPTNISSHNVKLNSVVLQWSSIPEEDTRGFLLGYIIHYTEYHNRGTERNITVDPEFDSYELGDLESGMVYEVQISGFTQAGAGVRSTAGLFKTNNEGYSKLMGPIIIFAVGAIVLIFGSPIIKRAKVLLWPSIPNPGNSNAMQKIERPCELKLLESINILKVEEWDTNSLQILEKEEEVIPASTLTSLPLLHATEDEEDSSEIICNWFHRDAEGSSGDILPDITAETFSGIQPTDLQISPLAFTCGYTTMEMFQQGMLPNTPTVTQAMESKAGDMELTVVKSRLDYIRQFSTSPVLDNNEDISMIL</sequence>
<feature type="transmembrane region" description="Helical" evidence="6">
    <location>
        <begin position="21"/>
        <end position="44"/>
    </location>
</feature>
<dbReference type="PROSITE" id="PS50853">
    <property type="entry name" value="FN3"/>
    <property type="match status" value="2"/>
</dbReference>
<keyword evidence="6" id="KW-0812">Transmembrane</keyword>
<feature type="transmembrane region" description="Helical" evidence="6">
    <location>
        <begin position="565"/>
        <end position="586"/>
    </location>
</feature>